<evidence type="ECO:0000256" key="1">
    <source>
        <dbReference type="SAM" id="Phobius"/>
    </source>
</evidence>
<protein>
    <submittedName>
        <fullName evidence="2">Uncharacterized protein</fullName>
    </submittedName>
</protein>
<proteinExistence type="predicted"/>
<reference evidence="3" key="1">
    <citation type="journal article" date="2013" name="Proc. Natl. Acad. Sci. U.S.A.">
        <title>Improving the coverage of the cyanobacterial phylum using diversity-driven genome sequencing.</title>
        <authorList>
            <person name="Shih P.M."/>
            <person name="Wu D."/>
            <person name="Latifi A."/>
            <person name="Axen S.D."/>
            <person name="Fewer D.P."/>
            <person name="Talla E."/>
            <person name="Calteau A."/>
            <person name="Cai F."/>
            <person name="Tandeau de Marsac N."/>
            <person name="Rippka R."/>
            <person name="Herdman M."/>
            <person name="Sivonen K."/>
            <person name="Coursin T."/>
            <person name="Laurent T."/>
            <person name="Goodwin L."/>
            <person name="Nolan M."/>
            <person name="Davenport K.W."/>
            <person name="Han C.S."/>
            <person name="Rubin E.M."/>
            <person name="Eisen J.A."/>
            <person name="Woyke T."/>
            <person name="Gugger M."/>
            <person name="Kerfeld C.A."/>
        </authorList>
    </citation>
    <scope>NUCLEOTIDE SEQUENCE [LARGE SCALE GENOMIC DNA]</scope>
    <source>
        <strain evidence="3">ATCC 29140 / PCC 7202</strain>
    </source>
</reference>
<keyword evidence="1" id="KW-1133">Transmembrane helix</keyword>
<evidence type="ECO:0000313" key="3">
    <source>
        <dbReference type="Proteomes" id="UP000010483"/>
    </source>
</evidence>
<organism evidence="2 3">
    <name type="scientific">Cyanobacterium stanieri (strain ATCC 29140 / PCC 7202)</name>
    <dbReference type="NCBI Taxonomy" id="292563"/>
    <lineage>
        <taxon>Bacteria</taxon>
        <taxon>Bacillati</taxon>
        <taxon>Cyanobacteriota</taxon>
        <taxon>Cyanophyceae</taxon>
        <taxon>Oscillatoriophycideae</taxon>
        <taxon>Chroococcales</taxon>
        <taxon>Geminocystaceae</taxon>
        <taxon>Cyanobacterium</taxon>
    </lineage>
</organism>
<gene>
    <name evidence="2" type="ordered locus">Cyast_1646</name>
</gene>
<keyword evidence="1" id="KW-0472">Membrane</keyword>
<feature type="transmembrane region" description="Helical" evidence="1">
    <location>
        <begin position="6"/>
        <end position="24"/>
    </location>
</feature>
<keyword evidence="1" id="KW-0812">Transmembrane</keyword>
<name>K9YMA4_CYASC</name>
<dbReference type="eggNOG" id="ENOG5032YTP">
    <property type="taxonomic scope" value="Bacteria"/>
</dbReference>
<accession>K9YMA4</accession>
<keyword evidence="3" id="KW-1185">Reference proteome</keyword>
<dbReference type="EMBL" id="CP003940">
    <property type="protein sequence ID" value="AFZ47607.1"/>
    <property type="molecule type" value="Genomic_DNA"/>
</dbReference>
<dbReference type="HOGENOM" id="CLU_134929_0_0_3"/>
<feature type="transmembrane region" description="Helical" evidence="1">
    <location>
        <begin position="54"/>
        <end position="78"/>
    </location>
</feature>
<feature type="transmembrane region" description="Helical" evidence="1">
    <location>
        <begin position="84"/>
        <end position="107"/>
    </location>
</feature>
<dbReference type="BioCyc" id="CSTA292563:G1353-1656-MONOMER"/>
<sequence>MINISFLCYAIVSLFSFVFGIIYITRDKFMPYHEVALNKTWEDLEQNQQTLLLALMRVAGSGFIGSSITTIFLIYVYNLYPTNIILLITPIPCLCMSFGSFLATTMVSQKTPAKPPLKLTILSFALLFVGILNSLFFVN</sequence>
<dbReference type="AlphaFoldDB" id="K9YMA4"/>
<feature type="transmembrane region" description="Helical" evidence="1">
    <location>
        <begin position="119"/>
        <end position="138"/>
    </location>
</feature>
<dbReference type="Proteomes" id="UP000010483">
    <property type="component" value="Chromosome"/>
</dbReference>
<dbReference type="KEGG" id="csn:Cyast_1646"/>
<evidence type="ECO:0000313" key="2">
    <source>
        <dbReference type="EMBL" id="AFZ47607.1"/>
    </source>
</evidence>